<reference evidence="1 2" key="1">
    <citation type="submission" date="2023-04" db="EMBL/GenBank/DDBJ databases">
        <authorList>
            <person name="Hsu D."/>
        </authorList>
    </citation>
    <scope>NUCLEOTIDE SEQUENCE [LARGE SCALE GENOMIC DNA]</scope>
    <source>
        <strain evidence="1 2">MK1</strain>
    </source>
</reference>
<proteinExistence type="predicted"/>
<sequence length="100" mass="11868">MEEKKEQLALRLKTLEKALSSLEEALSQPYSVFIRDATIQRFEYTFELSWKLLRRVAKIEGREANSPRQAIRVTYETGIIKDIDLWFEMLEDRNKNITCL</sequence>
<dbReference type="InterPro" id="IPR010235">
    <property type="entry name" value="HepT"/>
</dbReference>
<organism evidence="1 2">
    <name type="scientific">Metallumcola ferriviriculae</name>
    <dbReference type="NCBI Taxonomy" id="3039180"/>
    <lineage>
        <taxon>Bacteria</taxon>
        <taxon>Bacillati</taxon>
        <taxon>Bacillota</taxon>
        <taxon>Clostridia</taxon>
        <taxon>Neomoorellales</taxon>
        <taxon>Desulfitibacteraceae</taxon>
        <taxon>Metallumcola</taxon>
    </lineage>
</organism>
<accession>A0AAU0UPK3</accession>
<protein>
    <submittedName>
        <fullName evidence="1">Nucleotidyltransferase substrate binding protein</fullName>
    </submittedName>
</protein>
<dbReference type="SUPFAM" id="SSF81593">
    <property type="entry name" value="Nucleotidyltransferase substrate binding subunit/domain"/>
    <property type="match status" value="1"/>
</dbReference>
<dbReference type="Proteomes" id="UP001329915">
    <property type="component" value="Chromosome"/>
</dbReference>
<evidence type="ECO:0000313" key="2">
    <source>
        <dbReference type="Proteomes" id="UP001329915"/>
    </source>
</evidence>
<keyword evidence="2" id="KW-1185">Reference proteome</keyword>
<dbReference type="EMBL" id="CP121694">
    <property type="protein sequence ID" value="WRO22117.1"/>
    <property type="molecule type" value="Genomic_DNA"/>
</dbReference>
<name>A0AAU0UPK3_9FIRM</name>
<dbReference type="KEGG" id="dbc:MFMK1_001941"/>
<dbReference type="NCBIfam" id="TIGR01987">
    <property type="entry name" value="HI0074"/>
    <property type="match status" value="1"/>
</dbReference>
<dbReference type="AlphaFoldDB" id="A0AAU0UPK3"/>
<dbReference type="Pfam" id="PF08780">
    <property type="entry name" value="NTase_sub_bind"/>
    <property type="match status" value="1"/>
</dbReference>
<evidence type="ECO:0000313" key="1">
    <source>
        <dbReference type="EMBL" id="WRO22117.1"/>
    </source>
</evidence>
<gene>
    <name evidence="1" type="ORF">MFMK1_001941</name>
</gene>
<dbReference type="RefSeq" id="WP_366921537.1">
    <property type="nucleotide sequence ID" value="NZ_CP121694.1"/>
</dbReference>
<dbReference type="Gene3D" id="1.20.120.330">
    <property type="entry name" value="Nucleotidyltransferases domain 2"/>
    <property type="match status" value="1"/>
</dbReference>